<dbReference type="InterPro" id="IPR029044">
    <property type="entry name" value="Nucleotide-diphossugar_trans"/>
</dbReference>
<evidence type="ECO:0000313" key="3">
    <source>
        <dbReference type="EMBL" id="RWX73629.1"/>
    </source>
</evidence>
<feature type="domain" description="MobA-like NTP transferase" evidence="2">
    <location>
        <begin position="5"/>
        <end position="125"/>
    </location>
</feature>
<keyword evidence="1 3" id="KW-0808">Transferase</keyword>
<evidence type="ECO:0000313" key="4">
    <source>
        <dbReference type="Proteomes" id="UP000288215"/>
    </source>
</evidence>
<dbReference type="GO" id="GO:0016779">
    <property type="term" value="F:nucleotidyltransferase activity"/>
    <property type="evidence" value="ECO:0007669"/>
    <property type="project" value="UniProtKB-KW"/>
</dbReference>
<organism evidence="3 4">
    <name type="scientific">Methanosuratincola subterraneus</name>
    <dbReference type="NCBI Taxonomy" id="2593994"/>
    <lineage>
        <taxon>Archaea</taxon>
        <taxon>Thermoproteota</taxon>
        <taxon>Methanosuratincolia</taxon>
        <taxon>Candidatus Methanomethylicales</taxon>
        <taxon>Candidatus Methanomethylicaceae</taxon>
        <taxon>Candidatus Methanosuratincola (ex Vanwonterghem et al. 2016)</taxon>
    </lineage>
</organism>
<proteinExistence type="predicted"/>
<comment type="caution">
    <text evidence="3">The sequence shown here is derived from an EMBL/GenBank/DDBJ whole genome shotgun (WGS) entry which is preliminary data.</text>
</comment>
<evidence type="ECO:0000256" key="1">
    <source>
        <dbReference type="ARBA" id="ARBA00022679"/>
    </source>
</evidence>
<dbReference type="InterPro" id="IPR025877">
    <property type="entry name" value="MobA-like_NTP_Trfase"/>
</dbReference>
<gene>
    <name evidence="3" type="ORF">Metus_0408</name>
</gene>
<dbReference type="PANTHER" id="PTHR19136">
    <property type="entry name" value="MOLYBDENUM COFACTOR GUANYLYLTRANSFERASE"/>
    <property type="match status" value="1"/>
</dbReference>
<keyword evidence="3" id="KW-0548">Nucleotidyltransferase</keyword>
<dbReference type="Gene3D" id="3.90.550.10">
    <property type="entry name" value="Spore Coat Polysaccharide Biosynthesis Protein SpsA, Chain A"/>
    <property type="match status" value="1"/>
</dbReference>
<dbReference type="Proteomes" id="UP000288215">
    <property type="component" value="Unassembled WGS sequence"/>
</dbReference>
<dbReference type="EMBL" id="RXGA01000002">
    <property type="protein sequence ID" value="RWX73629.1"/>
    <property type="molecule type" value="Genomic_DNA"/>
</dbReference>
<evidence type="ECO:0000259" key="2">
    <source>
        <dbReference type="Pfam" id="PF12804"/>
    </source>
</evidence>
<accession>A0A3S3TSE0</accession>
<dbReference type="SUPFAM" id="SSF53448">
    <property type="entry name" value="Nucleotide-diphospho-sugar transferases"/>
    <property type="match status" value="1"/>
</dbReference>
<reference evidence="3 4" key="1">
    <citation type="submission" date="2018-12" db="EMBL/GenBank/DDBJ databases">
        <title>The complete genome of the methanogenic archaea of the candidate phylum Verstraetearchaeota, obtained from the metagenome of underground thermal water.</title>
        <authorList>
            <person name="Kadnikov V.V."/>
            <person name="Mardanov A.V."/>
            <person name="Beletsky A.V."/>
            <person name="Karnachuk O.V."/>
            <person name="Ravin N.V."/>
        </authorList>
    </citation>
    <scope>NUCLEOTIDE SEQUENCE [LARGE SCALE GENOMIC DNA]</scope>
    <source>
        <strain evidence="3">Ch88</strain>
    </source>
</reference>
<sequence>MKFIGLVMAGGRGSRLSADVEKPMLSVGKMPMIMRVVSALNRSPSICKAYVAVSPHTPETKRYVLSLAAASVVDTPGFDYHDDMRYAIKKLGNGCFVVVSADLPLLKPGTIEAATAAYNARGKPSLTVVSPLRLFEELGLDPTWVLEIGGEKFVPCGINILDGALIDEPYMEESYFVVDDPSACVNVNTMHDLSVAERLINNRTDNPSL</sequence>
<protein>
    <submittedName>
        <fullName evidence="3">Adenosylcobinamide-phosphate guanylyltransferase</fullName>
    </submittedName>
</protein>
<dbReference type="PANTHER" id="PTHR19136:SF86">
    <property type="entry name" value="ADENOSYLCOBINAMIDE-PHOSPHATE GUANYLYLTRANSFERASE"/>
    <property type="match status" value="1"/>
</dbReference>
<name>A0A3S3TSE0_METS7</name>
<dbReference type="Pfam" id="PF12804">
    <property type="entry name" value="NTP_transf_3"/>
    <property type="match status" value="1"/>
</dbReference>
<dbReference type="AlphaFoldDB" id="A0A3S3TSE0"/>